<keyword evidence="1" id="KW-0808">Transferase</keyword>
<evidence type="ECO:0008006" key="5">
    <source>
        <dbReference type="Google" id="ProtNLM"/>
    </source>
</evidence>
<gene>
    <name evidence="3" type="ORF">J2S37_000415</name>
</gene>
<feature type="region of interest" description="Disordered" evidence="2">
    <location>
        <begin position="1"/>
        <end position="28"/>
    </location>
</feature>
<organism evidence="3 4">
    <name type="scientific">Corynebacterium felinum</name>
    <dbReference type="NCBI Taxonomy" id="131318"/>
    <lineage>
        <taxon>Bacteria</taxon>
        <taxon>Bacillati</taxon>
        <taxon>Actinomycetota</taxon>
        <taxon>Actinomycetes</taxon>
        <taxon>Mycobacteriales</taxon>
        <taxon>Corynebacteriaceae</taxon>
        <taxon>Corynebacterium</taxon>
    </lineage>
</organism>
<name>A0ABU2B5I5_9CORY</name>
<dbReference type="EMBL" id="JAVDYF010000001">
    <property type="protein sequence ID" value="MDR7353877.1"/>
    <property type="molecule type" value="Genomic_DNA"/>
</dbReference>
<dbReference type="RefSeq" id="WP_277103806.1">
    <property type="nucleotide sequence ID" value="NZ_BAAAJS010000014.1"/>
</dbReference>
<evidence type="ECO:0000313" key="4">
    <source>
        <dbReference type="Proteomes" id="UP001183619"/>
    </source>
</evidence>
<accession>A0ABU2B5I5</accession>
<evidence type="ECO:0000313" key="3">
    <source>
        <dbReference type="EMBL" id="MDR7353877.1"/>
    </source>
</evidence>
<reference evidence="3 4" key="1">
    <citation type="submission" date="2023-07" db="EMBL/GenBank/DDBJ databases">
        <title>Sequencing the genomes of 1000 actinobacteria strains.</title>
        <authorList>
            <person name="Klenk H.-P."/>
        </authorList>
    </citation>
    <scope>NUCLEOTIDE SEQUENCE [LARGE SCALE GENOMIC DNA]</scope>
    <source>
        <strain evidence="3 4">DSM 44508</strain>
    </source>
</reference>
<proteinExistence type="predicted"/>
<sequence>MITASPTFKRSTYTSYHRAPARPKTTTRTFADDPFFARFGHRLPAGLRDEARNMQWRTFMATYAPDPDMRLHLGEVTKLRGTHDEYHATLSTPTASGRETTELSIIASGPVSAATHLLADAGRRVEILRFHQYEIFESTATFILVAHNRKRHWALGFGSTKNQSAASALSTAAYLLHR</sequence>
<dbReference type="InterPro" id="IPR036230">
    <property type="entry name" value="LeuA_allosteric_dom_sf"/>
</dbReference>
<feature type="compositionally biased region" description="Polar residues" evidence="2">
    <location>
        <begin position="1"/>
        <end position="15"/>
    </location>
</feature>
<dbReference type="Gene3D" id="3.30.160.270">
    <property type="match status" value="1"/>
</dbReference>
<evidence type="ECO:0000256" key="1">
    <source>
        <dbReference type="ARBA" id="ARBA00022679"/>
    </source>
</evidence>
<dbReference type="Proteomes" id="UP001183619">
    <property type="component" value="Unassembled WGS sequence"/>
</dbReference>
<protein>
    <recommendedName>
        <fullName evidence="5">Acetyl-CoA acetyltransferase</fullName>
    </recommendedName>
</protein>
<evidence type="ECO:0000256" key="2">
    <source>
        <dbReference type="SAM" id="MobiDB-lite"/>
    </source>
</evidence>
<keyword evidence="4" id="KW-1185">Reference proteome</keyword>
<dbReference type="SUPFAM" id="SSF110921">
    <property type="entry name" value="2-isopropylmalate synthase LeuA, allosteric (dimerisation) domain"/>
    <property type="match status" value="1"/>
</dbReference>
<comment type="caution">
    <text evidence="3">The sequence shown here is derived from an EMBL/GenBank/DDBJ whole genome shotgun (WGS) entry which is preliminary data.</text>
</comment>